<protein>
    <recommendedName>
        <fullName evidence="5">MucB/RseB N-terminal domain-containing protein</fullName>
    </recommendedName>
</protein>
<evidence type="ECO:0000313" key="3">
    <source>
        <dbReference type="EMBL" id="WLR41637.1"/>
    </source>
</evidence>
<dbReference type="Gene3D" id="2.50.20.10">
    <property type="entry name" value="Lipoprotein localisation LolA/LolB/LppX"/>
    <property type="match status" value="1"/>
</dbReference>
<gene>
    <name evidence="3" type="ORF">LC087_12215</name>
</gene>
<accession>A0ABY9JQN2</accession>
<evidence type="ECO:0000256" key="1">
    <source>
        <dbReference type="SAM" id="MobiDB-lite"/>
    </source>
</evidence>
<dbReference type="EMBL" id="CP129013">
    <property type="protein sequence ID" value="WLR41637.1"/>
    <property type="molecule type" value="Genomic_DNA"/>
</dbReference>
<evidence type="ECO:0000256" key="2">
    <source>
        <dbReference type="SAM" id="Phobius"/>
    </source>
</evidence>
<keyword evidence="2" id="KW-0472">Membrane</keyword>
<keyword evidence="4" id="KW-1185">Reference proteome</keyword>
<keyword evidence="2" id="KW-0812">Transmembrane</keyword>
<keyword evidence="2" id="KW-1133">Transmembrane helix</keyword>
<organism evidence="3 4">
    <name type="scientific">Bacillus carboniphilus</name>
    <dbReference type="NCBI Taxonomy" id="86663"/>
    <lineage>
        <taxon>Bacteria</taxon>
        <taxon>Bacillati</taxon>
        <taxon>Bacillota</taxon>
        <taxon>Bacilli</taxon>
        <taxon>Bacillales</taxon>
        <taxon>Bacillaceae</taxon>
        <taxon>Bacillus</taxon>
    </lineage>
</organism>
<feature type="region of interest" description="Disordered" evidence="1">
    <location>
        <begin position="74"/>
        <end position="103"/>
    </location>
</feature>
<dbReference type="RefSeq" id="WP_226542694.1">
    <property type="nucleotide sequence ID" value="NZ_CP129013.1"/>
</dbReference>
<reference evidence="3 4" key="1">
    <citation type="submission" date="2023-06" db="EMBL/GenBank/DDBJ databases">
        <title>Five Gram-positive bacteria isolated from mangrove sediments in Shenzhen, Guangdong, China.</title>
        <authorList>
            <person name="Yu S."/>
            <person name="Zheng W."/>
            <person name="Huang Y."/>
        </authorList>
    </citation>
    <scope>NUCLEOTIDE SEQUENCE [LARGE SCALE GENOMIC DNA]</scope>
    <source>
        <strain evidence="3 4">SaN35-3</strain>
    </source>
</reference>
<sequence>MEDMFNHLKGRMDQTVLKDVDFTEHSKEKVRRAITTTSRKKNGYMKEIVSLCASFLLLFGLGYYVFTELGSTNDNKNATGPKNVEQQPNGAEGEGLYSPPEKEEYYGDMTKEEVVRKMLNSAHHFSTATGKFKHHEIFYDGEKVDSVTFNTEYKLSNNNKIAGYHKTTFKYNGQTQMVETFINEGQIWEKSPLDQTYTNELYEDTPLKKTAHLDDVFNEEVLYEDIYKLYEERYNWQVPPIASKTLYPVGMVYDKLKNFKNWEIEKQNDTVLGHNTIVLKGKYNESPLLEEVLDTDTFKFWIDKDSGILVKYEMYDRQGQMTNYLHPEELKVNVDIDYNEFEPNLEGFQKVDPRDYQIHLEESSNNDHSDVENVLETLRKEIPFLYEFEHPSLQLYSASYEKYDYFKHGYLTYRYKGNSGKKLLHVRQYRKDSYVRSHGEFDTERGKQIAELTVNDIEWKGYQLNSPQNVHLIGESNFYIYEIVDENVSFQELKPLLSSFKAYE</sequence>
<dbReference type="Proteomes" id="UP001197974">
    <property type="component" value="Chromosome"/>
</dbReference>
<name>A0ABY9JQN2_9BACI</name>
<evidence type="ECO:0008006" key="5">
    <source>
        <dbReference type="Google" id="ProtNLM"/>
    </source>
</evidence>
<evidence type="ECO:0000313" key="4">
    <source>
        <dbReference type="Proteomes" id="UP001197974"/>
    </source>
</evidence>
<proteinExistence type="predicted"/>
<feature type="transmembrane region" description="Helical" evidence="2">
    <location>
        <begin position="48"/>
        <end position="66"/>
    </location>
</feature>
<feature type="compositionally biased region" description="Polar residues" evidence="1">
    <location>
        <begin position="74"/>
        <end position="89"/>
    </location>
</feature>